<dbReference type="PANTHER" id="PTHR30399">
    <property type="entry name" value="UNCHARACTERIZED PROTEIN YGJP"/>
    <property type="match status" value="1"/>
</dbReference>
<evidence type="ECO:0000313" key="2">
    <source>
        <dbReference type="EMBL" id="MFC3908667.1"/>
    </source>
</evidence>
<name>A0ABV8CEY1_9GAMM</name>
<dbReference type="InterPro" id="IPR002725">
    <property type="entry name" value="YgjP-like_metallopeptidase"/>
</dbReference>
<proteinExistence type="predicted"/>
<dbReference type="Gene3D" id="3.30.2010.10">
    <property type="entry name" value="Metalloproteases ('zincins'), catalytic domain"/>
    <property type="match status" value="1"/>
</dbReference>
<dbReference type="Proteomes" id="UP001595758">
    <property type="component" value="Unassembled WGS sequence"/>
</dbReference>
<accession>A0ABV8CEY1</accession>
<reference evidence="3" key="1">
    <citation type="journal article" date="2019" name="Int. J. Syst. Evol. Microbiol.">
        <title>The Global Catalogue of Microorganisms (GCM) 10K type strain sequencing project: providing services to taxonomists for standard genome sequencing and annotation.</title>
        <authorList>
            <consortium name="The Broad Institute Genomics Platform"/>
            <consortium name="The Broad Institute Genome Sequencing Center for Infectious Disease"/>
            <person name="Wu L."/>
            <person name="Ma J."/>
        </authorList>
    </citation>
    <scope>NUCLEOTIDE SEQUENCE [LARGE SCALE GENOMIC DNA]</scope>
    <source>
        <strain evidence="3">CCUG 59858</strain>
    </source>
</reference>
<feature type="domain" description="YgjP-like metallopeptidase" evidence="1">
    <location>
        <begin position="36"/>
        <end position="241"/>
    </location>
</feature>
<gene>
    <name evidence="2" type="ORF">ACFORL_06200</name>
</gene>
<dbReference type="InterPro" id="IPR053136">
    <property type="entry name" value="UTP_pyrophosphatase-like"/>
</dbReference>
<organism evidence="2 3">
    <name type="scientific">Legionella dresdenensis</name>
    <dbReference type="NCBI Taxonomy" id="450200"/>
    <lineage>
        <taxon>Bacteria</taxon>
        <taxon>Pseudomonadati</taxon>
        <taxon>Pseudomonadota</taxon>
        <taxon>Gammaproteobacteria</taxon>
        <taxon>Legionellales</taxon>
        <taxon>Legionellaceae</taxon>
        <taxon>Legionella</taxon>
    </lineage>
</organism>
<dbReference type="PANTHER" id="PTHR30399:SF1">
    <property type="entry name" value="UTP PYROPHOSPHATASE"/>
    <property type="match status" value="1"/>
</dbReference>
<evidence type="ECO:0000313" key="3">
    <source>
        <dbReference type="Proteomes" id="UP001595758"/>
    </source>
</evidence>
<sequence>MIYNSAIKGRYQSTMKQQELQIDQWLVHIERKPIKNIYLKIKAHDGKLIASMPLRAPIDKLQRLIVDKRDWIIAQQLRLQKQAPRNDAELIPGEKIAYLGKEYDLELHQQSKPNLIFDNQIFHFYLTDINNTLMKTHLLTYWYKEQMQALLPPLQAKWQAVTGVKSSHISLRTMKTRWGSCNIRDARITLNINLMKKPLVCLEYTLVHELVHLYEPGHNQRFYSLMTQFMPEWREYQQILEPGRLQTK</sequence>
<dbReference type="CDD" id="cd07344">
    <property type="entry name" value="M48_yhfN_like"/>
    <property type="match status" value="1"/>
</dbReference>
<protein>
    <submittedName>
        <fullName evidence="2">M48 family metallopeptidase</fullName>
    </submittedName>
</protein>
<dbReference type="EMBL" id="JBHSAB010000010">
    <property type="protein sequence ID" value="MFC3908667.1"/>
    <property type="molecule type" value="Genomic_DNA"/>
</dbReference>
<keyword evidence="3" id="KW-1185">Reference proteome</keyword>
<dbReference type="Pfam" id="PF01863">
    <property type="entry name" value="YgjP-like"/>
    <property type="match status" value="1"/>
</dbReference>
<comment type="caution">
    <text evidence="2">The sequence shown here is derived from an EMBL/GenBank/DDBJ whole genome shotgun (WGS) entry which is preliminary data.</text>
</comment>
<evidence type="ECO:0000259" key="1">
    <source>
        <dbReference type="Pfam" id="PF01863"/>
    </source>
</evidence>
<dbReference type="RefSeq" id="WP_382342166.1">
    <property type="nucleotide sequence ID" value="NZ_JBHSAB010000010.1"/>
</dbReference>